<keyword evidence="2" id="KW-1185">Reference proteome</keyword>
<dbReference type="Proteomes" id="UP001062846">
    <property type="component" value="Chromosome 7"/>
</dbReference>
<proteinExistence type="predicted"/>
<evidence type="ECO:0000313" key="1">
    <source>
        <dbReference type="EMBL" id="KAI8547336.1"/>
    </source>
</evidence>
<comment type="caution">
    <text evidence="1">The sequence shown here is derived from an EMBL/GenBank/DDBJ whole genome shotgun (WGS) entry which is preliminary data.</text>
</comment>
<evidence type="ECO:0000313" key="2">
    <source>
        <dbReference type="Proteomes" id="UP001062846"/>
    </source>
</evidence>
<accession>A0ACC0N2W3</accession>
<reference evidence="1" key="1">
    <citation type="submission" date="2022-02" db="EMBL/GenBank/DDBJ databases">
        <title>Plant Genome Project.</title>
        <authorList>
            <person name="Zhang R.-G."/>
        </authorList>
    </citation>
    <scope>NUCLEOTIDE SEQUENCE</scope>
    <source>
        <strain evidence="1">AT1</strain>
    </source>
</reference>
<organism evidence="1 2">
    <name type="scientific">Rhododendron molle</name>
    <name type="common">Chinese azalea</name>
    <name type="synonym">Azalea mollis</name>
    <dbReference type="NCBI Taxonomy" id="49168"/>
    <lineage>
        <taxon>Eukaryota</taxon>
        <taxon>Viridiplantae</taxon>
        <taxon>Streptophyta</taxon>
        <taxon>Embryophyta</taxon>
        <taxon>Tracheophyta</taxon>
        <taxon>Spermatophyta</taxon>
        <taxon>Magnoliopsida</taxon>
        <taxon>eudicotyledons</taxon>
        <taxon>Gunneridae</taxon>
        <taxon>Pentapetalae</taxon>
        <taxon>asterids</taxon>
        <taxon>Ericales</taxon>
        <taxon>Ericaceae</taxon>
        <taxon>Ericoideae</taxon>
        <taxon>Rhodoreae</taxon>
        <taxon>Rhododendron</taxon>
    </lineage>
</organism>
<sequence>MGVQMLVELALAAARGHYLTSQSHSLEKHVVTFTKANVKLTKQGATMMAKLNPPSIVITQQYFDGFEDMRSRAALAHPNLDFSNLRLMMMKGSLAWMGEGRKKIKLMMWLPLRKTHPFPAL</sequence>
<dbReference type="EMBL" id="CM046394">
    <property type="protein sequence ID" value="KAI8547336.1"/>
    <property type="molecule type" value="Genomic_DNA"/>
</dbReference>
<gene>
    <name evidence="1" type="ORF">RHMOL_Rhmol07G0187400</name>
</gene>
<protein>
    <submittedName>
        <fullName evidence="1">Uncharacterized protein</fullName>
    </submittedName>
</protein>
<name>A0ACC0N2W3_RHOML</name>